<keyword evidence="2" id="KW-1185">Reference proteome</keyword>
<dbReference type="RefSeq" id="WP_005984206.1">
    <property type="nucleotide sequence ID" value="NC_016629.1"/>
</dbReference>
<dbReference type="EMBL" id="CP003221">
    <property type="protein sequence ID" value="EGJ49396.1"/>
    <property type="molecule type" value="Genomic_DNA"/>
</dbReference>
<accession>F3YX08</accession>
<sequence length="69" mass="7849">MGLVLKLSKDTVIQVGDRIQVLYRGNRKTIVVDGQIELSFNEKKVWIEAPESVQIVRESLNPDPRQSVD</sequence>
<dbReference type="KEGG" id="daf:Desaf_1053"/>
<dbReference type="Proteomes" id="UP000007844">
    <property type="component" value="Chromosome"/>
</dbReference>
<proteinExistence type="predicted"/>
<protein>
    <submittedName>
        <fullName evidence="1">Uncharacterized protein</fullName>
    </submittedName>
</protein>
<reference evidence="1 2" key="1">
    <citation type="journal article" date="2011" name="J. Bacteriol.">
        <title>Genome sequence of the mercury-methylating and pleomorphic Desulfovibrio africanus Strain Walvis Bay.</title>
        <authorList>
            <person name="Brown S.D."/>
            <person name="Wall J.D."/>
            <person name="Kucken A.M."/>
            <person name="Gilmour C.C."/>
            <person name="Podar M."/>
            <person name="Brandt C.C."/>
            <person name="Teshima H."/>
            <person name="Detter J.C."/>
            <person name="Han C.S."/>
            <person name="Land M.L."/>
            <person name="Lucas S."/>
            <person name="Han J."/>
            <person name="Pennacchio L."/>
            <person name="Nolan M."/>
            <person name="Pitluck S."/>
            <person name="Woyke T."/>
            <person name="Goodwin L."/>
            <person name="Palumbo A.V."/>
            <person name="Elias D.A."/>
        </authorList>
    </citation>
    <scope>NUCLEOTIDE SEQUENCE [LARGE SCALE GENOMIC DNA]</scope>
    <source>
        <strain evidence="1 2">Walvis Bay</strain>
    </source>
</reference>
<evidence type="ECO:0000313" key="2">
    <source>
        <dbReference type="Proteomes" id="UP000007844"/>
    </source>
</evidence>
<name>F3YX08_DESAF</name>
<dbReference type="HOGENOM" id="CLU_2769014_0_0_7"/>
<organism evidence="1 2">
    <name type="scientific">Desulfocurvibacter africanus subsp. africanus str. Walvis Bay</name>
    <dbReference type="NCBI Taxonomy" id="690850"/>
    <lineage>
        <taxon>Bacteria</taxon>
        <taxon>Pseudomonadati</taxon>
        <taxon>Thermodesulfobacteriota</taxon>
        <taxon>Desulfovibrionia</taxon>
        <taxon>Desulfovibrionales</taxon>
        <taxon>Desulfovibrionaceae</taxon>
        <taxon>Desulfocurvibacter</taxon>
    </lineage>
</organism>
<dbReference type="AlphaFoldDB" id="F3YX08"/>
<gene>
    <name evidence="1" type="ORF">Desaf_1053</name>
</gene>
<evidence type="ECO:0000313" key="1">
    <source>
        <dbReference type="EMBL" id="EGJ49396.1"/>
    </source>
</evidence>